<protein>
    <submittedName>
        <fullName evidence="2">Glyoxalase superfamily protein</fullName>
    </submittedName>
</protein>
<dbReference type="InterPro" id="IPR029068">
    <property type="entry name" value="Glyas_Bleomycin-R_OHBP_Dase"/>
</dbReference>
<proteinExistence type="predicted"/>
<name>A0ABT9A5D8_9BACT</name>
<gene>
    <name evidence="2" type="ORF">Q5H92_01715</name>
</gene>
<dbReference type="Pfam" id="PF19581">
    <property type="entry name" value="Glyoxalase_7"/>
    <property type="match status" value="1"/>
</dbReference>
<dbReference type="SUPFAM" id="SSF54593">
    <property type="entry name" value="Glyoxalase/Bleomycin resistance protein/Dihydroxybiphenyl dioxygenase"/>
    <property type="match status" value="1"/>
</dbReference>
<dbReference type="EMBL" id="JAUQSX010000001">
    <property type="protein sequence ID" value="MDO7845056.1"/>
    <property type="molecule type" value="Genomic_DNA"/>
</dbReference>
<evidence type="ECO:0000313" key="3">
    <source>
        <dbReference type="Proteomes" id="UP001167796"/>
    </source>
</evidence>
<evidence type="ECO:0000256" key="1">
    <source>
        <dbReference type="ARBA" id="ARBA00023251"/>
    </source>
</evidence>
<sequence>MLLPAFMVTPVFTILDYAKAIEFYINWLGFRIDWQEEHDKKPVYVQVSRGEIILHLNALADDVPAGAKARAEIQGILAFHHQLLSKNLRRPTVQPAYWNSRVLEMEVVDPFGNRLVFCEIATLPA</sequence>
<reference evidence="2" key="1">
    <citation type="submission" date="2023-07" db="EMBL/GenBank/DDBJ databases">
        <authorList>
            <person name="Kim M.K."/>
        </authorList>
    </citation>
    <scope>NUCLEOTIDE SEQUENCE</scope>
    <source>
        <strain evidence="2">M29</strain>
    </source>
</reference>
<dbReference type="Gene3D" id="3.10.180.10">
    <property type="entry name" value="2,3-Dihydroxybiphenyl 1,2-Dioxygenase, domain 1"/>
    <property type="match status" value="1"/>
</dbReference>
<comment type="caution">
    <text evidence="2">The sequence shown here is derived from an EMBL/GenBank/DDBJ whole genome shotgun (WGS) entry which is preliminary data.</text>
</comment>
<keyword evidence="1" id="KW-0046">Antibiotic resistance</keyword>
<evidence type="ECO:0000313" key="2">
    <source>
        <dbReference type="EMBL" id="MDO7845056.1"/>
    </source>
</evidence>
<dbReference type="Proteomes" id="UP001167796">
    <property type="component" value="Unassembled WGS sequence"/>
</dbReference>
<organism evidence="2 3">
    <name type="scientific">Hymenobacter mellowenesis</name>
    <dbReference type="NCBI Taxonomy" id="3063995"/>
    <lineage>
        <taxon>Bacteria</taxon>
        <taxon>Pseudomonadati</taxon>
        <taxon>Bacteroidota</taxon>
        <taxon>Cytophagia</taxon>
        <taxon>Cytophagales</taxon>
        <taxon>Hymenobacteraceae</taxon>
        <taxon>Hymenobacter</taxon>
    </lineage>
</organism>
<accession>A0ABT9A5D8</accession>
<dbReference type="InterPro" id="IPR000335">
    <property type="entry name" value="Bleomycin-R"/>
</dbReference>
<keyword evidence="3" id="KW-1185">Reference proteome</keyword>